<proteinExistence type="inferred from homology"/>
<evidence type="ECO:0000256" key="5">
    <source>
        <dbReference type="ARBA" id="ARBA00010185"/>
    </source>
</evidence>
<comment type="pathway">
    <text evidence="4">Lipid metabolism.</text>
</comment>
<keyword evidence="8" id="KW-1003">Cell membrane</keyword>
<evidence type="ECO:0000256" key="1">
    <source>
        <dbReference type="ARBA" id="ARBA00001698"/>
    </source>
</evidence>
<evidence type="ECO:0000256" key="23">
    <source>
        <dbReference type="ARBA" id="ARBA00033406"/>
    </source>
</evidence>
<keyword evidence="17" id="KW-1208">Phospholipid metabolism</keyword>
<feature type="transmembrane region" description="Helical" evidence="24">
    <location>
        <begin position="114"/>
        <end position="132"/>
    </location>
</feature>
<dbReference type="PANTHER" id="PTHR46382:SF1">
    <property type="entry name" value="PHOSPHATIDATE CYTIDYLYLTRANSFERASE"/>
    <property type="match status" value="1"/>
</dbReference>
<protein>
    <recommendedName>
        <fullName evidence="7">Phosphatidate cytidylyltransferase</fullName>
        <ecNumber evidence="6">2.7.7.41</ecNumber>
    </recommendedName>
    <alternativeName>
        <fullName evidence="20">CDP-DAG synthase</fullName>
    </alternativeName>
    <alternativeName>
        <fullName evidence="22">CDP-DG synthase</fullName>
    </alternativeName>
    <alternativeName>
        <fullName evidence="18">CDP-diacylglycerol synthase</fullName>
    </alternativeName>
    <alternativeName>
        <fullName evidence="21">CDP-diglyceride pyrophosphorylase</fullName>
    </alternativeName>
    <alternativeName>
        <fullName evidence="23">CDP-diglyceride synthase</fullName>
    </alternativeName>
    <alternativeName>
        <fullName evidence="19">CTP:phosphatidate cytidylyltransferase</fullName>
    </alternativeName>
</protein>
<evidence type="ECO:0000256" key="17">
    <source>
        <dbReference type="ARBA" id="ARBA00023264"/>
    </source>
</evidence>
<dbReference type="AlphaFoldDB" id="A0A858RGR3"/>
<evidence type="ECO:0000256" key="9">
    <source>
        <dbReference type="ARBA" id="ARBA00022516"/>
    </source>
</evidence>
<evidence type="ECO:0000313" key="26">
    <source>
        <dbReference type="Proteomes" id="UP000501812"/>
    </source>
</evidence>
<evidence type="ECO:0000256" key="15">
    <source>
        <dbReference type="ARBA" id="ARBA00023136"/>
    </source>
</evidence>
<keyword evidence="15 24" id="KW-0472">Membrane</keyword>
<evidence type="ECO:0000256" key="13">
    <source>
        <dbReference type="ARBA" id="ARBA00022989"/>
    </source>
</evidence>
<dbReference type="GO" id="GO:0016024">
    <property type="term" value="P:CDP-diacylglycerol biosynthetic process"/>
    <property type="evidence" value="ECO:0007669"/>
    <property type="project" value="TreeGrafter"/>
</dbReference>
<keyword evidence="14" id="KW-0443">Lipid metabolism</keyword>
<evidence type="ECO:0000256" key="20">
    <source>
        <dbReference type="ARBA" id="ARBA00032253"/>
    </source>
</evidence>
<feature type="transmembrane region" description="Helical" evidence="24">
    <location>
        <begin position="258"/>
        <end position="279"/>
    </location>
</feature>
<evidence type="ECO:0000256" key="7">
    <source>
        <dbReference type="ARBA" id="ARBA00019373"/>
    </source>
</evidence>
<evidence type="ECO:0000256" key="6">
    <source>
        <dbReference type="ARBA" id="ARBA00012487"/>
    </source>
</evidence>
<keyword evidence="11 24" id="KW-0812">Transmembrane</keyword>
<dbReference type="Proteomes" id="UP000501812">
    <property type="component" value="Chromosome"/>
</dbReference>
<reference evidence="25 26" key="1">
    <citation type="submission" date="2020-04" db="EMBL/GenBank/DDBJ databases">
        <title>Luteolibacter sp. G-1-1-1 isolated from soil.</title>
        <authorList>
            <person name="Dahal R.H."/>
        </authorList>
    </citation>
    <scope>NUCLEOTIDE SEQUENCE [LARGE SCALE GENOMIC DNA]</scope>
    <source>
        <strain evidence="25 26">G-1-1-1</strain>
    </source>
</reference>
<evidence type="ECO:0000313" key="25">
    <source>
        <dbReference type="EMBL" id="QJE95744.1"/>
    </source>
</evidence>
<feature type="transmembrane region" description="Helical" evidence="24">
    <location>
        <begin position="20"/>
        <end position="46"/>
    </location>
</feature>
<evidence type="ECO:0000256" key="2">
    <source>
        <dbReference type="ARBA" id="ARBA00004651"/>
    </source>
</evidence>
<evidence type="ECO:0000256" key="8">
    <source>
        <dbReference type="ARBA" id="ARBA00022475"/>
    </source>
</evidence>
<evidence type="ECO:0000256" key="19">
    <source>
        <dbReference type="ARBA" id="ARBA00031825"/>
    </source>
</evidence>
<evidence type="ECO:0000256" key="14">
    <source>
        <dbReference type="ARBA" id="ARBA00023098"/>
    </source>
</evidence>
<organism evidence="25 26">
    <name type="scientific">Luteolibacter luteus</name>
    <dbReference type="NCBI Taxonomy" id="2728835"/>
    <lineage>
        <taxon>Bacteria</taxon>
        <taxon>Pseudomonadati</taxon>
        <taxon>Verrucomicrobiota</taxon>
        <taxon>Verrucomicrobiia</taxon>
        <taxon>Verrucomicrobiales</taxon>
        <taxon>Verrucomicrobiaceae</taxon>
        <taxon>Luteolibacter</taxon>
    </lineage>
</organism>
<evidence type="ECO:0000256" key="3">
    <source>
        <dbReference type="ARBA" id="ARBA00005119"/>
    </source>
</evidence>
<evidence type="ECO:0000256" key="16">
    <source>
        <dbReference type="ARBA" id="ARBA00023209"/>
    </source>
</evidence>
<feature type="transmembrane region" description="Helical" evidence="24">
    <location>
        <begin position="66"/>
        <end position="83"/>
    </location>
</feature>
<feature type="transmembrane region" description="Helical" evidence="24">
    <location>
        <begin position="291"/>
        <end position="316"/>
    </location>
</feature>
<feature type="transmembrane region" description="Helical" evidence="24">
    <location>
        <begin position="144"/>
        <end position="167"/>
    </location>
</feature>
<dbReference type="RefSeq" id="WP_169454057.1">
    <property type="nucleotide sequence ID" value="NZ_CP051774.1"/>
</dbReference>
<sequence length="322" mass="34548">MPDNSKRATFLRRSASTLGLWAVVAAGLYSRQAWAYVGLIGVLTLISTREYFQMLKAGGVKCFPRYGMLLAVVYSGVLYWLLLGAPGGSEIGELQPEGGAVTLSAKRLADLPDWFDGPAIFAAIAGAFFLQLRFPIRGLEALQAVASNLLGFVYLAFLFNFSARLVFLVPGPGQVPGAMVLLWMIAVTKFTDMGAYIVGSMIGKHKMIPHVSPGKTWQGFGGAIFFALLAGCGLYACFREDMPSFATGLHVLGGWPHVIGLSIVLCLLAVVGDLAESVVKRSLNVKDSGQMLPGIGGALDLIDSLCFTAPVLYFYLKWMMSA</sequence>
<dbReference type="Pfam" id="PF01148">
    <property type="entry name" value="CTP_transf_1"/>
    <property type="match status" value="1"/>
</dbReference>
<dbReference type="EMBL" id="CP051774">
    <property type="protein sequence ID" value="QJE95744.1"/>
    <property type="molecule type" value="Genomic_DNA"/>
</dbReference>
<dbReference type="KEGG" id="luo:HHL09_08075"/>
<keyword evidence="12 25" id="KW-0548">Nucleotidyltransferase</keyword>
<comment type="pathway">
    <text evidence="3">Phospholipid metabolism; CDP-diacylglycerol biosynthesis; CDP-diacylglycerol from sn-glycerol 3-phosphate: step 3/3.</text>
</comment>
<name>A0A858RGR3_9BACT</name>
<evidence type="ECO:0000256" key="4">
    <source>
        <dbReference type="ARBA" id="ARBA00005189"/>
    </source>
</evidence>
<dbReference type="GO" id="GO:0004605">
    <property type="term" value="F:phosphatidate cytidylyltransferase activity"/>
    <property type="evidence" value="ECO:0007669"/>
    <property type="project" value="UniProtKB-EC"/>
</dbReference>
<evidence type="ECO:0000256" key="10">
    <source>
        <dbReference type="ARBA" id="ARBA00022679"/>
    </source>
</evidence>
<keyword evidence="9" id="KW-0444">Lipid biosynthesis</keyword>
<keyword evidence="26" id="KW-1185">Reference proteome</keyword>
<evidence type="ECO:0000256" key="21">
    <source>
        <dbReference type="ARBA" id="ARBA00032396"/>
    </source>
</evidence>
<comment type="catalytic activity">
    <reaction evidence="1">
        <text>a 1,2-diacyl-sn-glycero-3-phosphate + CTP + H(+) = a CDP-1,2-diacyl-sn-glycerol + diphosphate</text>
        <dbReference type="Rhea" id="RHEA:16229"/>
        <dbReference type="ChEBI" id="CHEBI:15378"/>
        <dbReference type="ChEBI" id="CHEBI:33019"/>
        <dbReference type="ChEBI" id="CHEBI:37563"/>
        <dbReference type="ChEBI" id="CHEBI:58332"/>
        <dbReference type="ChEBI" id="CHEBI:58608"/>
        <dbReference type="EC" id="2.7.7.41"/>
    </reaction>
</comment>
<evidence type="ECO:0000256" key="18">
    <source>
        <dbReference type="ARBA" id="ARBA00029893"/>
    </source>
</evidence>
<evidence type="ECO:0000256" key="12">
    <source>
        <dbReference type="ARBA" id="ARBA00022695"/>
    </source>
</evidence>
<keyword evidence="16" id="KW-0594">Phospholipid biosynthesis</keyword>
<dbReference type="GO" id="GO:0005886">
    <property type="term" value="C:plasma membrane"/>
    <property type="evidence" value="ECO:0007669"/>
    <property type="project" value="UniProtKB-SubCell"/>
</dbReference>
<accession>A0A858RGR3</accession>
<evidence type="ECO:0000256" key="22">
    <source>
        <dbReference type="ARBA" id="ARBA00032743"/>
    </source>
</evidence>
<keyword evidence="10 25" id="KW-0808">Transferase</keyword>
<evidence type="ECO:0000256" key="11">
    <source>
        <dbReference type="ARBA" id="ARBA00022692"/>
    </source>
</evidence>
<comment type="similarity">
    <text evidence="5">Belongs to the CDS family.</text>
</comment>
<gene>
    <name evidence="25" type="ORF">HHL09_08075</name>
</gene>
<dbReference type="PANTHER" id="PTHR46382">
    <property type="entry name" value="PHOSPHATIDATE CYTIDYLYLTRANSFERASE"/>
    <property type="match status" value="1"/>
</dbReference>
<keyword evidence="13 24" id="KW-1133">Transmembrane helix</keyword>
<comment type="subcellular location">
    <subcellularLocation>
        <location evidence="2">Cell membrane</location>
        <topology evidence="2">Multi-pass membrane protein</topology>
    </subcellularLocation>
</comment>
<feature type="transmembrane region" description="Helical" evidence="24">
    <location>
        <begin position="219"/>
        <end position="238"/>
    </location>
</feature>
<dbReference type="EC" id="2.7.7.41" evidence="6"/>
<feature type="transmembrane region" description="Helical" evidence="24">
    <location>
        <begin position="179"/>
        <end position="198"/>
    </location>
</feature>
<evidence type="ECO:0000256" key="24">
    <source>
        <dbReference type="SAM" id="Phobius"/>
    </source>
</evidence>